<name>A0A0F9A749_9ZZZZ</name>
<proteinExistence type="predicted"/>
<dbReference type="EMBL" id="LAZR01044132">
    <property type="protein sequence ID" value="KKL05404.1"/>
    <property type="molecule type" value="Genomic_DNA"/>
</dbReference>
<organism evidence="2">
    <name type="scientific">marine sediment metagenome</name>
    <dbReference type="NCBI Taxonomy" id="412755"/>
    <lineage>
        <taxon>unclassified sequences</taxon>
        <taxon>metagenomes</taxon>
        <taxon>ecological metagenomes</taxon>
    </lineage>
</organism>
<evidence type="ECO:0000313" key="2">
    <source>
        <dbReference type="EMBL" id="KKL05404.1"/>
    </source>
</evidence>
<dbReference type="AlphaFoldDB" id="A0A0F9A749"/>
<feature type="region of interest" description="Disordered" evidence="1">
    <location>
        <begin position="187"/>
        <end position="210"/>
    </location>
</feature>
<accession>A0A0F9A749</accession>
<protein>
    <submittedName>
        <fullName evidence="2">Uncharacterized protein</fullName>
    </submittedName>
</protein>
<feature type="non-terminal residue" evidence="2">
    <location>
        <position position="1"/>
    </location>
</feature>
<gene>
    <name evidence="2" type="ORF">LCGC14_2606390</name>
</gene>
<sequence>DYPAQRLARVQERQVAAVDHPVGAALLDEVVDHAQRDRAQVDLRVDVLVPGDNLARLVRPLEVPPRMGHHPPHAGISPGQAFDLAEVAGIVAVDDRVELVVVAVSPPDVVARVRVIVGVIVIWLHPDEAAVGVGLGDEQGAKECIGPRDNLIRTREELEKTHMPVAVIAVMELQKIVRGLAASQDAMADGEDEGPGAPVILPEDEERGYA</sequence>
<comment type="caution">
    <text evidence="2">The sequence shown here is derived from an EMBL/GenBank/DDBJ whole genome shotgun (WGS) entry which is preliminary data.</text>
</comment>
<evidence type="ECO:0000256" key="1">
    <source>
        <dbReference type="SAM" id="MobiDB-lite"/>
    </source>
</evidence>
<reference evidence="2" key="1">
    <citation type="journal article" date="2015" name="Nature">
        <title>Complex archaea that bridge the gap between prokaryotes and eukaryotes.</title>
        <authorList>
            <person name="Spang A."/>
            <person name="Saw J.H."/>
            <person name="Jorgensen S.L."/>
            <person name="Zaremba-Niedzwiedzka K."/>
            <person name="Martijn J."/>
            <person name="Lind A.E."/>
            <person name="van Eijk R."/>
            <person name="Schleper C."/>
            <person name="Guy L."/>
            <person name="Ettema T.J."/>
        </authorList>
    </citation>
    <scope>NUCLEOTIDE SEQUENCE</scope>
</reference>